<feature type="domain" description="Bacterial sugar transferase" evidence="4">
    <location>
        <begin position="26"/>
        <end position="209"/>
    </location>
</feature>
<evidence type="ECO:0000256" key="1">
    <source>
        <dbReference type="ARBA" id="ARBA00006464"/>
    </source>
</evidence>
<keyword evidence="5" id="KW-0808">Transferase</keyword>
<keyword evidence="2" id="KW-0270">Exopolysaccharide synthesis</keyword>
<organism evidence="5 6">
    <name type="scientific">Oceanomicrobium pacificus</name>
    <dbReference type="NCBI Taxonomy" id="2692916"/>
    <lineage>
        <taxon>Bacteria</taxon>
        <taxon>Pseudomonadati</taxon>
        <taxon>Pseudomonadota</taxon>
        <taxon>Alphaproteobacteria</taxon>
        <taxon>Rhodobacterales</taxon>
        <taxon>Paracoccaceae</taxon>
        <taxon>Oceanomicrobium</taxon>
    </lineage>
</organism>
<dbReference type="GO" id="GO:0000271">
    <property type="term" value="P:polysaccharide biosynthetic process"/>
    <property type="evidence" value="ECO:0007669"/>
    <property type="project" value="UniProtKB-KW"/>
</dbReference>
<reference evidence="5 6" key="1">
    <citation type="submission" date="2019-12" db="EMBL/GenBank/DDBJ databases">
        <title>Strain KN286 was isolated from seawater, which was collected from Caroline Seamount in the tropical western Pacific.</title>
        <authorList>
            <person name="Wang Q."/>
        </authorList>
    </citation>
    <scope>NUCLEOTIDE SEQUENCE [LARGE SCALE GENOMIC DNA]</scope>
    <source>
        <strain evidence="5 6">KN286</strain>
    </source>
</reference>
<sequence>MVDAQLKSETRRRRQLGNPLRYRLAKRSVDLVFLVAALPALVICCLVLPVANRVWNPGPLFFVQTRMGRYGKPFRMIKFRTMVAAADRGRGHDDPLETGRITRLGTMLRTYRIDELPNIINIARGQMTLVGPRPDMFDHATVYCRTVPHYDRRLEVTPGITGMAQVMNGYADDGNLVRRKAAYDRAYVQMASFGLDMFILRRTVLVVLKGFGAR</sequence>
<protein>
    <submittedName>
        <fullName evidence="5">Sugar transferase</fullName>
    </submittedName>
</protein>
<dbReference type="GO" id="GO:0016780">
    <property type="term" value="F:phosphotransferase activity, for other substituted phosphate groups"/>
    <property type="evidence" value="ECO:0007669"/>
    <property type="project" value="TreeGrafter"/>
</dbReference>
<evidence type="ECO:0000259" key="4">
    <source>
        <dbReference type="Pfam" id="PF02397"/>
    </source>
</evidence>
<dbReference type="InterPro" id="IPR003362">
    <property type="entry name" value="Bact_transf"/>
</dbReference>
<dbReference type="Proteomes" id="UP000436016">
    <property type="component" value="Unassembled WGS sequence"/>
</dbReference>
<evidence type="ECO:0000313" key="5">
    <source>
        <dbReference type="EMBL" id="MXU65060.1"/>
    </source>
</evidence>
<dbReference type="PANTHER" id="PTHR30576:SF0">
    <property type="entry name" value="UNDECAPRENYL-PHOSPHATE N-ACETYLGALACTOSAMINYL 1-PHOSPHATE TRANSFERASE-RELATED"/>
    <property type="match status" value="1"/>
</dbReference>
<feature type="transmembrane region" description="Helical" evidence="3">
    <location>
        <begin position="31"/>
        <end position="51"/>
    </location>
</feature>
<keyword evidence="3" id="KW-1133">Transmembrane helix</keyword>
<evidence type="ECO:0000256" key="2">
    <source>
        <dbReference type="ARBA" id="ARBA00023169"/>
    </source>
</evidence>
<dbReference type="PANTHER" id="PTHR30576">
    <property type="entry name" value="COLANIC BIOSYNTHESIS UDP-GLUCOSE LIPID CARRIER TRANSFERASE"/>
    <property type="match status" value="1"/>
</dbReference>
<keyword evidence="3" id="KW-0472">Membrane</keyword>
<accession>A0A6B0TKL9</accession>
<evidence type="ECO:0000313" key="6">
    <source>
        <dbReference type="Proteomes" id="UP000436016"/>
    </source>
</evidence>
<dbReference type="AlphaFoldDB" id="A0A6B0TKL9"/>
<comment type="caution">
    <text evidence="5">The sequence shown here is derived from an EMBL/GenBank/DDBJ whole genome shotgun (WGS) entry which is preliminary data.</text>
</comment>
<gene>
    <name evidence="5" type="ORF">GSH16_06350</name>
</gene>
<evidence type="ECO:0000256" key="3">
    <source>
        <dbReference type="SAM" id="Phobius"/>
    </source>
</evidence>
<keyword evidence="3" id="KW-0812">Transmembrane</keyword>
<proteinExistence type="inferred from homology"/>
<dbReference type="Pfam" id="PF02397">
    <property type="entry name" value="Bac_transf"/>
    <property type="match status" value="1"/>
</dbReference>
<dbReference type="EMBL" id="WUWG01000002">
    <property type="protein sequence ID" value="MXU65060.1"/>
    <property type="molecule type" value="Genomic_DNA"/>
</dbReference>
<keyword evidence="6" id="KW-1185">Reference proteome</keyword>
<name>A0A6B0TKL9_9RHOB</name>
<comment type="similarity">
    <text evidence="1">Belongs to the bacterial sugar transferase family.</text>
</comment>